<feature type="region of interest" description="Disordered" evidence="9">
    <location>
        <begin position="1"/>
        <end position="49"/>
    </location>
</feature>
<gene>
    <name evidence="10" type="primary">CCDC137</name>
</gene>
<evidence type="ECO:0000313" key="11">
    <source>
        <dbReference type="Ensembl" id="ENSCAFP00030025162.1"/>
    </source>
</evidence>
<evidence type="ECO:0000256" key="2">
    <source>
        <dbReference type="ARBA" id="ARBA00006377"/>
    </source>
</evidence>
<dbReference type="GO" id="GO:0030553">
    <property type="term" value="F:cGMP binding"/>
    <property type="evidence" value="ECO:0007669"/>
    <property type="project" value="InterPro"/>
</dbReference>
<dbReference type="InterPro" id="IPR006952">
    <property type="entry name" value="PDE6_gamma"/>
</dbReference>
<evidence type="ECO:0000256" key="9">
    <source>
        <dbReference type="SAM" id="MobiDB-lite"/>
    </source>
</evidence>
<organism evidence="12 14">
    <name type="scientific">Canis lupus familiaris</name>
    <name type="common">Dog</name>
    <name type="synonym">Canis familiaris</name>
    <dbReference type="NCBI Taxonomy" id="9615"/>
    <lineage>
        <taxon>Eukaryota</taxon>
        <taxon>Metazoa</taxon>
        <taxon>Chordata</taxon>
        <taxon>Craniata</taxon>
        <taxon>Vertebrata</taxon>
        <taxon>Euteleostomi</taxon>
        <taxon>Mammalia</taxon>
        <taxon>Eutheria</taxon>
        <taxon>Laurasiatheria</taxon>
        <taxon>Carnivora</taxon>
        <taxon>Caniformia</taxon>
        <taxon>Canidae</taxon>
        <taxon>Canis</taxon>
    </lineage>
</organism>
<reference evidence="10 13" key="1">
    <citation type="journal article" date="2005" name="Nature">
        <title>Genome sequence, comparative analysis and haplotype structure of the domestic dog.</title>
        <authorList>
            <consortium name="Broad Sequencing Platform"/>
            <person name="Lindblad-Toh K."/>
            <person name="Wade C.M."/>
            <person name="Mikkelsen T.S."/>
            <person name="Karlsson E.K."/>
            <person name="Jaffe D.B."/>
            <person name="Kamal M."/>
            <person name="Clamp M."/>
            <person name="Chang J.L."/>
            <person name="Kulbokas E.J. III"/>
            <person name="Zody M.C."/>
            <person name="Mauceli E."/>
            <person name="Xie X."/>
            <person name="Breen M."/>
            <person name="Wayne R.K."/>
            <person name="Ostrander E.A."/>
            <person name="Ponting C.P."/>
            <person name="Galibert F."/>
            <person name="Smith D.R."/>
            <person name="DeJong P.J."/>
            <person name="Kirkness E."/>
            <person name="Alvarez P."/>
            <person name="Biagi T."/>
            <person name="Brockman W."/>
            <person name="Butler J."/>
            <person name="Chin C.W."/>
            <person name="Cook A."/>
            <person name="Cuff J."/>
            <person name="Daly M.J."/>
            <person name="DeCaprio D."/>
            <person name="Gnerre S."/>
            <person name="Grabherr M."/>
            <person name="Kellis M."/>
            <person name="Kleber M."/>
            <person name="Bardeleben C."/>
            <person name="Goodstadt L."/>
            <person name="Heger A."/>
            <person name="Hitte C."/>
            <person name="Kim L."/>
            <person name="Koepfli K.P."/>
            <person name="Parker H.G."/>
            <person name="Pollinger J.P."/>
            <person name="Searle S.M."/>
            <person name="Sutter N.B."/>
            <person name="Thomas R."/>
            <person name="Webber C."/>
            <person name="Baldwin J."/>
            <person name="Abebe A."/>
            <person name="Abouelleil A."/>
            <person name="Aftuck L."/>
            <person name="Ait-Zahra M."/>
            <person name="Aldredge T."/>
            <person name="Allen N."/>
            <person name="An P."/>
            <person name="Anderson S."/>
            <person name="Antoine C."/>
            <person name="Arachchi H."/>
            <person name="Aslam A."/>
            <person name="Ayotte L."/>
            <person name="Bachantsang P."/>
            <person name="Barry A."/>
            <person name="Bayul T."/>
            <person name="Benamara M."/>
            <person name="Berlin A."/>
            <person name="Bessette D."/>
            <person name="Blitshteyn B."/>
            <person name="Bloom T."/>
            <person name="Blye J."/>
            <person name="Boguslavskiy L."/>
            <person name="Bonnet C."/>
            <person name="Boukhgalter B."/>
            <person name="Brown A."/>
            <person name="Cahill P."/>
            <person name="Calixte N."/>
            <person name="Camarata J."/>
            <person name="Cheshatsang Y."/>
            <person name="Chu J."/>
            <person name="Citroen M."/>
            <person name="Collymore A."/>
            <person name="Cooke P."/>
            <person name="Dawoe T."/>
            <person name="Daza R."/>
            <person name="Decktor K."/>
            <person name="DeGray S."/>
            <person name="Dhargay N."/>
            <person name="Dooley K."/>
            <person name="Dooley K."/>
            <person name="Dorje P."/>
            <person name="Dorjee K."/>
            <person name="Dorris L."/>
            <person name="Duffey N."/>
            <person name="Dupes A."/>
            <person name="Egbiremolen O."/>
            <person name="Elong R."/>
            <person name="Falk J."/>
            <person name="Farina A."/>
            <person name="Faro S."/>
            <person name="Ferguson D."/>
            <person name="Ferreira P."/>
            <person name="Fisher S."/>
            <person name="FitzGerald M."/>
            <person name="Foley K."/>
            <person name="Foley C."/>
            <person name="Franke A."/>
            <person name="Friedrich D."/>
            <person name="Gage D."/>
            <person name="Garber M."/>
            <person name="Gearin G."/>
            <person name="Giannoukos G."/>
            <person name="Goode T."/>
            <person name="Goyette A."/>
            <person name="Graham J."/>
            <person name="Grandbois E."/>
            <person name="Gyaltsen K."/>
            <person name="Hafez N."/>
            <person name="Hagopian D."/>
            <person name="Hagos B."/>
            <person name="Hall J."/>
            <person name="Healy C."/>
            <person name="Hegarty R."/>
            <person name="Honan T."/>
            <person name="Horn A."/>
            <person name="Houde N."/>
            <person name="Hughes L."/>
            <person name="Hunnicutt L."/>
            <person name="Husby M."/>
            <person name="Jester B."/>
            <person name="Jones C."/>
            <person name="Kamat A."/>
            <person name="Kanga B."/>
            <person name="Kells C."/>
            <person name="Khazanovich D."/>
            <person name="Kieu A.C."/>
            <person name="Kisner P."/>
            <person name="Kumar M."/>
            <person name="Lance K."/>
            <person name="Landers T."/>
            <person name="Lara M."/>
            <person name="Lee W."/>
            <person name="Leger J.P."/>
            <person name="Lennon N."/>
            <person name="Leuper L."/>
            <person name="LeVine S."/>
            <person name="Liu J."/>
            <person name="Liu X."/>
            <person name="Lokyitsang Y."/>
            <person name="Lokyitsang T."/>
            <person name="Lui A."/>
            <person name="Macdonald J."/>
            <person name="Major J."/>
            <person name="Marabella R."/>
            <person name="Maru K."/>
            <person name="Matthews C."/>
            <person name="McDonough S."/>
            <person name="Mehta T."/>
            <person name="Meldrim J."/>
            <person name="Melnikov A."/>
            <person name="Meneus L."/>
            <person name="Mihalev A."/>
            <person name="Mihova T."/>
            <person name="Miller K."/>
            <person name="Mittelman R."/>
            <person name="Mlenga V."/>
            <person name="Mulrain L."/>
            <person name="Munson G."/>
            <person name="Navidi A."/>
            <person name="Naylor J."/>
            <person name="Nguyen T."/>
            <person name="Nguyen N."/>
            <person name="Nguyen C."/>
            <person name="Nguyen T."/>
            <person name="Nicol R."/>
            <person name="Norbu N."/>
            <person name="Norbu C."/>
            <person name="Novod N."/>
            <person name="Nyima T."/>
            <person name="Olandt P."/>
            <person name="O'Neill B."/>
            <person name="O'Neill K."/>
            <person name="Osman S."/>
            <person name="Oyono L."/>
            <person name="Patti C."/>
            <person name="Perrin D."/>
            <person name="Phunkhang P."/>
            <person name="Pierre F."/>
            <person name="Priest M."/>
            <person name="Rachupka A."/>
            <person name="Raghuraman S."/>
            <person name="Rameau R."/>
            <person name="Ray V."/>
            <person name="Raymond C."/>
            <person name="Rege F."/>
            <person name="Rise C."/>
            <person name="Rogers J."/>
            <person name="Rogov P."/>
            <person name="Sahalie J."/>
            <person name="Settipalli S."/>
            <person name="Sharpe T."/>
            <person name="Shea T."/>
            <person name="Sheehan M."/>
            <person name="Sherpa N."/>
            <person name="Shi J."/>
            <person name="Shih D."/>
            <person name="Sloan J."/>
            <person name="Smith C."/>
            <person name="Sparrow T."/>
            <person name="Stalker J."/>
            <person name="Stange-Thomann N."/>
            <person name="Stavropoulos S."/>
            <person name="Stone C."/>
            <person name="Stone S."/>
            <person name="Sykes S."/>
            <person name="Tchuinga P."/>
            <person name="Tenzing P."/>
            <person name="Tesfaye S."/>
            <person name="Thoulutsang D."/>
            <person name="Thoulutsang Y."/>
            <person name="Topham K."/>
            <person name="Topping I."/>
            <person name="Tsamla T."/>
            <person name="Vassiliev H."/>
            <person name="Venkataraman V."/>
            <person name="Vo A."/>
            <person name="Wangchuk T."/>
            <person name="Wangdi T."/>
            <person name="Weiand M."/>
            <person name="Wilkinson J."/>
            <person name="Wilson A."/>
            <person name="Yadav S."/>
            <person name="Yang S."/>
            <person name="Yang X."/>
            <person name="Young G."/>
            <person name="Yu Q."/>
            <person name="Zainoun J."/>
            <person name="Zembek L."/>
            <person name="Zimmer A."/>
            <person name="Lander E.S."/>
        </authorList>
    </citation>
    <scope>NUCLEOTIDE SEQUENCE [LARGE SCALE GENOMIC DNA]</scope>
    <source>
        <strain evidence="10">Boxer</strain>
    </source>
</reference>
<dbReference type="Proteomes" id="UP000694429">
    <property type="component" value="Chromosome 9"/>
</dbReference>
<dbReference type="Pfam" id="PF04868">
    <property type="entry name" value="PDE6_gamma"/>
    <property type="match status" value="1"/>
</dbReference>
<evidence type="ECO:0000313" key="12">
    <source>
        <dbReference type="Ensembl" id="ENSCAFP00040000733.1"/>
    </source>
</evidence>
<dbReference type="Ensembl" id="ENSCAFT00000066974.2">
    <property type="protein sequence ID" value="ENSCAFP00000047179.1"/>
    <property type="gene ID" value="ENSCAFG00000005770.5"/>
</dbReference>
<dbReference type="Proteomes" id="UP000002254">
    <property type="component" value="Chromosome 9"/>
</dbReference>
<evidence type="ECO:0000256" key="4">
    <source>
        <dbReference type="ARBA" id="ARBA00022535"/>
    </source>
</evidence>
<dbReference type="OrthoDB" id="5876637at2759"/>
<reference evidence="12" key="4">
    <citation type="submission" date="2025-05" db="UniProtKB">
        <authorList>
            <consortium name="Ensembl"/>
        </authorList>
    </citation>
    <scope>IDENTIFICATION</scope>
</reference>
<name>A0A8C0PUS1_CANLF</name>
<evidence type="ECO:0000256" key="6">
    <source>
        <dbReference type="ARBA" id="ARBA00022801"/>
    </source>
</evidence>
<dbReference type="GO" id="GO:0007601">
    <property type="term" value="P:visual perception"/>
    <property type="evidence" value="ECO:0007669"/>
    <property type="project" value="UniProtKB-KW"/>
</dbReference>
<keyword evidence="7" id="KW-0844">Vision</keyword>
<evidence type="ECO:0000256" key="3">
    <source>
        <dbReference type="ARBA" id="ARBA00012319"/>
    </source>
</evidence>
<evidence type="ECO:0000313" key="14">
    <source>
        <dbReference type="Proteomes" id="UP000694542"/>
    </source>
</evidence>
<dbReference type="Gene3D" id="4.10.1120.10">
    <property type="entry name" value="Retinal cGMP phosphodiesterase, gamma subunit"/>
    <property type="match status" value="1"/>
</dbReference>
<keyword evidence="5" id="KW-0716">Sensory transduction</keyword>
<evidence type="ECO:0000313" key="10">
    <source>
        <dbReference type="Ensembl" id="ENSCAFP00000047179.1"/>
    </source>
</evidence>
<dbReference type="Ensembl" id="ENSCAFT00030028862.1">
    <property type="protein sequence ID" value="ENSCAFP00030025162.1"/>
    <property type="gene ID" value="ENSCAFG00030015651.1"/>
</dbReference>
<dbReference type="Proteomes" id="UP000694542">
    <property type="component" value="Chromosome 9"/>
</dbReference>
<evidence type="ECO:0000256" key="8">
    <source>
        <dbReference type="ARBA" id="ARBA00025377"/>
    </source>
</evidence>
<dbReference type="GO" id="GO:0047555">
    <property type="term" value="F:3',5'-cyclic-GMP phosphodiesterase activity"/>
    <property type="evidence" value="ECO:0007669"/>
    <property type="project" value="UniProtKB-EC"/>
</dbReference>
<reference evidence="12" key="2">
    <citation type="submission" date="2018-10" db="EMBL/GenBank/DDBJ databases">
        <title>De novo assembly of a Great Dane genome.</title>
        <authorList>
            <person name="Kidd J.M."/>
            <person name="Pendleton A.L."/>
            <person name="Shen F."/>
            <person name="Emery S."/>
        </authorList>
    </citation>
    <scope>NUCLEOTIDE SEQUENCE [LARGE SCALE GENOMIC DNA]</scope>
    <source>
        <strain evidence="12">Great Dane</strain>
    </source>
</reference>
<keyword evidence="6" id="KW-0378">Hydrolase</keyword>
<keyword evidence="4" id="KW-0140">cGMP</keyword>
<sequence>VNLPPPKATREAWRGLNGPVARRQGSPKFKQRNTRQVFCKPPRKGIQSF</sequence>
<accession>A0A8C0PUS1</accession>
<dbReference type="Ensembl" id="ENSCAFT00040000866.1">
    <property type="protein sequence ID" value="ENSCAFP00040000733.1"/>
    <property type="gene ID" value="ENSCAFG00040000496.1"/>
</dbReference>
<proteinExistence type="inferred from homology"/>
<dbReference type="EC" id="3.1.4.35" evidence="3"/>
<evidence type="ECO:0000256" key="1">
    <source>
        <dbReference type="ARBA" id="ARBA00000583"/>
    </source>
</evidence>
<evidence type="ECO:0000313" key="13">
    <source>
        <dbReference type="Proteomes" id="UP000002254"/>
    </source>
</evidence>
<protein>
    <recommendedName>
        <fullName evidence="3">3',5'-cyclic-GMP phosphodiesterase</fullName>
        <ecNumber evidence="3">3.1.4.35</ecNumber>
    </recommendedName>
</protein>
<comment type="function">
    <text evidence="8">Participates in processes of transmission and amplification of the visual signal. cGMP-PDEs are the effector molecules in G-protein-mediated phototransduction in vertebrate rods and cones.</text>
</comment>
<dbReference type="InterPro" id="IPR037030">
    <property type="entry name" value="PDE6_gamma_sf"/>
</dbReference>
<evidence type="ECO:0000256" key="7">
    <source>
        <dbReference type="ARBA" id="ARBA00023305"/>
    </source>
</evidence>
<reference evidence="11" key="3">
    <citation type="submission" date="2019-03" db="EMBL/GenBank/DDBJ databases">
        <authorList>
            <person name="Warren W.C."/>
            <person name="Johnson G.S."/>
        </authorList>
    </citation>
    <scope>NUCLEOTIDE SEQUENCE [LARGE SCALE GENOMIC DNA]</scope>
    <source>
        <strain evidence="11">Basenji</strain>
    </source>
</reference>
<evidence type="ECO:0000256" key="5">
    <source>
        <dbReference type="ARBA" id="ARBA00022606"/>
    </source>
</evidence>
<comment type="catalytic activity">
    <reaction evidence="1">
        <text>3',5'-cyclic GMP + H2O = GMP + H(+)</text>
        <dbReference type="Rhea" id="RHEA:16957"/>
        <dbReference type="ChEBI" id="CHEBI:15377"/>
        <dbReference type="ChEBI" id="CHEBI:15378"/>
        <dbReference type="ChEBI" id="CHEBI:57746"/>
        <dbReference type="ChEBI" id="CHEBI:58115"/>
        <dbReference type="EC" id="3.1.4.35"/>
    </reaction>
</comment>
<comment type="similarity">
    <text evidence="2">Belongs to the rod/cone cGMP-PDE gamma subunit family.</text>
</comment>
<dbReference type="AlphaFoldDB" id="A0A8C0PUS1"/>